<proteinExistence type="predicted"/>
<feature type="non-terminal residue" evidence="2">
    <location>
        <position position="30"/>
    </location>
</feature>
<evidence type="ECO:0000313" key="3">
    <source>
        <dbReference type="Proteomes" id="UP000265520"/>
    </source>
</evidence>
<dbReference type="Proteomes" id="UP000265520">
    <property type="component" value="Unassembled WGS sequence"/>
</dbReference>
<evidence type="ECO:0000256" key="1">
    <source>
        <dbReference type="SAM" id="MobiDB-lite"/>
    </source>
</evidence>
<reference evidence="2 3" key="1">
    <citation type="journal article" date="2018" name="Front. Plant Sci.">
        <title>Red Clover (Trifolium pratense) and Zigzag Clover (T. medium) - A Picture of Genomic Similarities and Differences.</title>
        <authorList>
            <person name="Dluhosova J."/>
            <person name="Istvanek J."/>
            <person name="Nedelnik J."/>
            <person name="Repkova J."/>
        </authorList>
    </citation>
    <scope>NUCLEOTIDE SEQUENCE [LARGE SCALE GENOMIC DNA]</scope>
    <source>
        <strain evidence="3">cv. 10/8</strain>
        <tissue evidence="2">Leaf</tissue>
    </source>
</reference>
<accession>A0A392UZM3</accession>
<protein>
    <submittedName>
        <fullName evidence="2">Uncharacterized protein</fullName>
    </submittedName>
</protein>
<feature type="region of interest" description="Disordered" evidence="1">
    <location>
        <begin position="1"/>
        <end position="30"/>
    </location>
</feature>
<evidence type="ECO:0000313" key="2">
    <source>
        <dbReference type="EMBL" id="MCI80165.1"/>
    </source>
</evidence>
<keyword evidence="3" id="KW-1185">Reference proteome</keyword>
<dbReference type="AlphaFoldDB" id="A0A392UZM3"/>
<comment type="caution">
    <text evidence="2">The sequence shown here is derived from an EMBL/GenBank/DDBJ whole genome shotgun (WGS) entry which is preliminary data.</text>
</comment>
<organism evidence="2 3">
    <name type="scientific">Trifolium medium</name>
    <dbReference type="NCBI Taxonomy" id="97028"/>
    <lineage>
        <taxon>Eukaryota</taxon>
        <taxon>Viridiplantae</taxon>
        <taxon>Streptophyta</taxon>
        <taxon>Embryophyta</taxon>
        <taxon>Tracheophyta</taxon>
        <taxon>Spermatophyta</taxon>
        <taxon>Magnoliopsida</taxon>
        <taxon>eudicotyledons</taxon>
        <taxon>Gunneridae</taxon>
        <taxon>Pentapetalae</taxon>
        <taxon>rosids</taxon>
        <taxon>fabids</taxon>
        <taxon>Fabales</taxon>
        <taxon>Fabaceae</taxon>
        <taxon>Papilionoideae</taxon>
        <taxon>50 kb inversion clade</taxon>
        <taxon>NPAAA clade</taxon>
        <taxon>Hologalegina</taxon>
        <taxon>IRL clade</taxon>
        <taxon>Trifolieae</taxon>
        <taxon>Trifolium</taxon>
    </lineage>
</organism>
<name>A0A392UZM3_9FABA</name>
<dbReference type="EMBL" id="LXQA010989187">
    <property type="protein sequence ID" value="MCI80165.1"/>
    <property type="molecule type" value="Genomic_DNA"/>
</dbReference>
<sequence>MDENDLTNEVVKGKKKGKHDKPKPWDDDPN</sequence>